<keyword evidence="1" id="KW-0472">Membrane</keyword>
<dbReference type="Proteomes" id="UP001595379">
    <property type="component" value="Unassembled WGS sequence"/>
</dbReference>
<accession>A0ABV7A111</accession>
<evidence type="ECO:0000313" key="2">
    <source>
        <dbReference type="EMBL" id="MFC2927293.1"/>
    </source>
</evidence>
<comment type="caution">
    <text evidence="2">The sequence shown here is derived from an EMBL/GenBank/DDBJ whole genome shotgun (WGS) entry which is preliminary data.</text>
</comment>
<feature type="transmembrane region" description="Helical" evidence="1">
    <location>
        <begin position="16"/>
        <end position="37"/>
    </location>
</feature>
<proteinExistence type="predicted"/>
<keyword evidence="3" id="KW-1185">Reference proteome</keyword>
<keyword evidence="1" id="KW-1133">Transmembrane helix</keyword>
<organism evidence="2 3">
    <name type="scientific">Hyphobacterium vulgare</name>
    <dbReference type="NCBI Taxonomy" id="1736751"/>
    <lineage>
        <taxon>Bacteria</taxon>
        <taxon>Pseudomonadati</taxon>
        <taxon>Pseudomonadota</taxon>
        <taxon>Alphaproteobacteria</taxon>
        <taxon>Maricaulales</taxon>
        <taxon>Maricaulaceae</taxon>
        <taxon>Hyphobacterium</taxon>
    </lineage>
</organism>
<evidence type="ECO:0000256" key="1">
    <source>
        <dbReference type="SAM" id="Phobius"/>
    </source>
</evidence>
<feature type="transmembrane region" description="Helical" evidence="1">
    <location>
        <begin position="49"/>
        <end position="66"/>
    </location>
</feature>
<gene>
    <name evidence="2" type="ORF">ACFOOR_14390</name>
</gene>
<feature type="transmembrane region" description="Helical" evidence="1">
    <location>
        <begin position="78"/>
        <end position="99"/>
    </location>
</feature>
<dbReference type="EMBL" id="JBHRSV010000028">
    <property type="protein sequence ID" value="MFC2927293.1"/>
    <property type="molecule type" value="Genomic_DNA"/>
</dbReference>
<name>A0ABV7A111_9PROT</name>
<feature type="transmembrane region" description="Helical" evidence="1">
    <location>
        <begin position="111"/>
        <end position="129"/>
    </location>
</feature>
<reference evidence="3" key="1">
    <citation type="journal article" date="2019" name="Int. J. Syst. Evol. Microbiol.">
        <title>The Global Catalogue of Microorganisms (GCM) 10K type strain sequencing project: providing services to taxonomists for standard genome sequencing and annotation.</title>
        <authorList>
            <consortium name="The Broad Institute Genomics Platform"/>
            <consortium name="The Broad Institute Genome Sequencing Center for Infectious Disease"/>
            <person name="Wu L."/>
            <person name="Ma J."/>
        </authorList>
    </citation>
    <scope>NUCLEOTIDE SEQUENCE [LARGE SCALE GENOMIC DNA]</scope>
    <source>
        <strain evidence="3">KCTC 52487</strain>
    </source>
</reference>
<protein>
    <submittedName>
        <fullName evidence="2">Uncharacterized protein</fullName>
    </submittedName>
</protein>
<keyword evidence="1" id="KW-0812">Transmembrane</keyword>
<evidence type="ECO:0000313" key="3">
    <source>
        <dbReference type="Proteomes" id="UP001595379"/>
    </source>
</evidence>
<sequence length="135" mass="13668">MSTALRRGPGLSLGQYVIAIAMGIALWFLGALIIGWIAPLGAFDGWGRALTYALLIPGTLPFVLLIKRLARLGDEQVFAGATVATGAAIALDGLAIPYLPGVYGGAPLADAGAVILWGGAAAIALGAMLNRPRSG</sequence>
<dbReference type="RefSeq" id="WP_343163280.1">
    <property type="nucleotide sequence ID" value="NZ_JBHRSV010000028.1"/>
</dbReference>